<comment type="caution">
    <text evidence="1">The sequence shown here is derived from an EMBL/GenBank/DDBJ whole genome shotgun (WGS) entry which is preliminary data.</text>
</comment>
<reference evidence="1 2" key="1">
    <citation type="journal article" date="2020" name="bioRxiv">
        <title>Whole genome comparisons of ergot fungi reveals the divergence and evolution of species within the genus Claviceps are the result of varying mechanisms driving genome evolution and host range expansion.</title>
        <authorList>
            <person name="Wyka S.A."/>
            <person name="Mondo S.J."/>
            <person name="Liu M."/>
            <person name="Dettman J."/>
            <person name="Nalam V."/>
            <person name="Broders K.D."/>
        </authorList>
    </citation>
    <scope>NUCLEOTIDE SEQUENCE [LARGE SCALE GENOMIC DNA]</scope>
    <source>
        <strain evidence="1 2">LM583</strain>
    </source>
</reference>
<sequence>MAVSLPLVLRGSSSIRITYMRNVLCQQAPQRLTKEVICPPEPTRSIVCKHEILNTNSRDTEIYGPKILLSSVWRGRREHAYAVRSLDRHLLDYQVCSRRVQKALMRLFDANRIEVRGAPILSGSMRAFGIEWVLGNDNGRILSTAIVVLQNDISGDIS</sequence>
<feature type="non-terminal residue" evidence="1">
    <location>
        <position position="158"/>
    </location>
</feature>
<gene>
    <name evidence="1" type="ORF">E4U57_008081</name>
</gene>
<protein>
    <submittedName>
        <fullName evidence="1">Uncharacterized protein</fullName>
    </submittedName>
</protein>
<dbReference type="EMBL" id="SRPR01000934">
    <property type="protein sequence ID" value="KAG5950048.1"/>
    <property type="molecule type" value="Genomic_DNA"/>
</dbReference>
<dbReference type="Proteomes" id="UP000742024">
    <property type="component" value="Unassembled WGS sequence"/>
</dbReference>
<name>A0ABQ7P0T7_9HYPO</name>
<organism evidence="1 2">
    <name type="scientific">Claviceps arundinis</name>
    <dbReference type="NCBI Taxonomy" id="1623583"/>
    <lineage>
        <taxon>Eukaryota</taxon>
        <taxon>Fungi</taxon>
        <taxon>Dikarya</taxon>
        <taxon>Ascomycota</taxon>
        <taxon>Pezizomycotina</taxon>
        <taxon>Sordariomycetes</taxon>
        <taxon>Hypocreomycetidae</taxon>
        <taxon>Hypocreales</taxon>
        <taxon>Clavicipitaceae</taxon>
        <taxon>Claviceps</taxon>
    </lineage>
</organism>
<evidence type="ECO:0000313" key="2">
    <source>
        <dbReference type="Proteomes" id="UP000742024"/>
    </source>
</evidence>
<proteinExistence type="predicted"/>
<evidence type="ECO:0000313" key="1">
    <source>
        <dbReference type="EMBL" id="KAG5950048.1"/>
    </source>
</evidence>
<keyword evidence="2" id="KW-1185">Reference proteome</keyword>
<accession>A0ABQ7P0T7</accession>